<evidence type="ECO:0000256" key="2">
    <source>
        <dbReference type="SAM" id="SignalP"/>
    </source>
</evidence>
<reference evidence="4 5" key="1">
    <citation type="submission" date="2023-03" db="EMBL/GenBank/DDBJ databases">
        <title>Complete genome of Arcanobacterium canis strain DSM 25104 isolated in 2010 from a canine otitis externa in Germany.</title>
        <authorList>
            <person name="Borowiak M."/>
            <person name="Kreitlow A."/>
            <person name="Malorny B."/>
            <person name="Laemmler C."/>
            <person name="Prenger-Berninghoff E."/>
            <person name="Ploetz M."/>
            <person name="Abdulmawjood A."/>
        </authorList>
    </citation>
    <scope>NUCLEOTIDE SEQUENCE [LARGE SCALE GENOMIC DNA]</scope>
    <source>
        <strain evidence="4 5">DSM 25104</strain>
    </source>
</reference>
<dbReference type="RefSeq" id="WP_278013359.1">
    <property type="nucleotide sequence ID" value="NZ_CP121208.1"/>
</dbReference>
<evidence type="ECO:0000256" key="1">
    <source>
        <dbReference type="SAM" id="MobiDB-lite"/>
    </source>
</evidence>
<name>A0ABY8FZL2_9ACTO</name>
<feature type="signal peptide" evidence="2">
    <location>
        <begin position="1"/>
        <end position="16"/>
    </location>
</feature>
<keyword evidence="5" id="KW-1185">Reference proteome</keyword>
<dbReference type="InterPro" id="IPR056303">
    <property type="entry name" value="AMIN-like"/>
</dbReference>
<keyword evidence="2" id="KW-0732">Signal</keyword>
<evidence type="ECO:0000313" key="4">
    <source>
        <dbReference type="EMBL" id="WFM83964.1"/>
    </source>
</evidence>
<dbReference type="PROSITE" id="PS51257">
    <property type="entry name" value="PROKAR_LIPOPROTEIN"/>
    <property type="match status" value="1"/>
</dbReference>
<protein>
    <recommendedName>
        <fullName evidence="3">AMIN-like domain-containing protein</fullName>
    </recommendedName>
</protein>
<feature type="region of interest" description="Disordered" evidence="1">
    <location>
        <begin position="20"/>
        <end position="58"/>
    </location>
</feature>
<accession>A0ABY8FZL2</accession>
<feature type="chain" id="PRO_5045544339" description="AMIN-like domain-containing protein" evidence="2">
    <location>
        <begin position="17"/>
        <end position="208"/>
    </location>
</feature>
<dbReference type="Pfam" id="PF24837">
    <property type="entry name" value="AMIN-like"/>
    <property type="match status" value="1"/>
</dbReference>
<gene>
    <name evidence="4" type="ORF">P7079_03030</name>
</gene>
<organism evidence="4 5">
    <name type="scientific">Arcanobacterium canis</name>
    <dbReference type="NCBI Taxonomy" id="999183"/>
    <lineage>
        <taxon>Bacteria</taxon>
        <taxon>Bacillati</taxon>
        <taxon>Actinomycetota</taxon>
        <taxon>Actinomycetes</taxon>
        <taxon>Actinomycetales</taxon>
        <taxon>Actinomycetaceae</taxon>
        <taxon>Arcanobacterium</taxon>
    </lineage>
</organism>
<evidence type="ECO:0000259" key="3">
    <source>
        <dbReference type="Pfam" id="PF24837"/>
    </source>
</evidence>
<dbReference type="EMBL" id="CP121208">
    <property type="protein sequence ID" value="WFM83964.1"/>
    <property type="molecule type" value="Genomic_DNA"/>
</dbReference>
<sequence length="208" mass="21775">MKKLLALGMIATFAMAGCTATPGTSSPTSAPSATSSSTPSTHSPASTAGAGSASSATAPQLTGFTEGATHSKNTKDYSAQALPIKVRVGSHPDKGFDRVVVEYSKAKAPVQWSAEWTAHPTEEGSGFPVDLRGNITLEVFGFGIRYPKALEHVEDLQAVVPSGSVISEVKVNGGFEGSHQIYIGSDKKRPYKVSWLDSPARLVIDIAR</sequence>
<proteinExistence type="predicted"/>
<evidence type="ECO:0000313" key="5">
    <source>
        <dbReference type="Proteomes" id="UP001215216"/>
    </source>
</evidence>
<feature type="domain" description="AMIN-like" evidence="3">
    <location>
        <begin position="85"/>
        <end position="207"/>
    </location>
</feature>
<dbReference type="Proteomes" id="UP001215216">
    <property type="component" value="Chromosome"/>
</dbReference>